<dbReference type="RefSeq" id="WP_051631735.1">
    <property type="nucleotide sequence ID" value="NZ_AZRA01000032.1"/>
</dbReference>
<evidence type="ECO:0000313" key="1">
    <source>
        <dbReference type="EMBL" id="KDB53073.1"/>
    </source>
</evidence>
<protein>
    <recommendedName>
        <fullName evidence="3">Lipoprotein</fullName>
    </recommendedName>
</protein>
<dbReference type="Proteomes" id="UP000026714">
    <property type="component" value="Unassembled WGS sequence"/>
</dbReference>
<dbReference type="Pfam" id="PF19795">
    <property type="entry name" value="DUF6279"/>
    <property type="match status" value="1"/>
</dbReference>
<dbReference type="EMBL" id="AZRA01000032">
    <property type="protein sequence ID" value="KDB53073.1"/>
    <property type="molecule type" value="Genomic_DNA"/>
</dbReference>
<dbReference type="eggNOG" id="ENOG5032RT1">
    <property type="taxonomic scope" value="Bacteria"/>
</dbReference>
<organism evidence="1 2">
    <name type="scientific">Sphaerotilus natans subsp. natans DSM 6575</name>
    <dbReference type="NCBI Taxonomy" id="1286631"/>
    <lineage>
        <taxon>Bacteria</taxon>
        <taxon>Pseudomonadati</taxon>
        <taxon>Pseudomonadota</taxon>
        <taxon>Betaproteobacteria</taxon>
        <taxon>Burkholderiales</taxon>
        <taxon>Sphaerotilaceae</taxon>
        <taxon>Sphaerotilus</taxon>
    </lineage>
</organism>
<keyword evidence="2" id="KW-1185">Reference proteome</keyword>
<sequence length="287" mass="33327">MALTLLLGACSSVGLAYRQADTLAWWWLDRRLDFDDTQAPRVRQALTQWLDWHRRHPLALAEDVALIEEIAREAGADTRPERLCRWAQQLRERQHLHLQTLAGGAMADVLAGLSEAQLRHLQQALDEDNRDWRERFLRGDADQRQRASRERFIDRAETVYGRLDAAQRRLVADRLRASPWDAARWQLERERQQRDLIETLQALRTLQAPERERRAALLQAWARRTLEPDDPQARQYREQLQRFQCELIAELHNRTDAGQRREAATRLQGWARDLRAAGAATATAAGS</sequence>
<name>A0A059KPR1_9BURK</name>
<accession>A0A059KPR1</accession>
<gene>
    <name evidence="1" type="ORF">X805_14350</name>
</gene>
<reference evidence="1 2" key="1">
    <citation type="journal article" date="2014" name="FEMS Microbiol. Ecol.">
        <title>Sphaerotilus natans encrusted with nanoball-shaped Fe(III) oxide minerals formed by nitrate-reducing mixotrophic Fe(II) oxidation.</title>
        <authorList>
            <person name="Park S."/>
            <person name="Kim D.H."/>
            <person name="Lee J.H."/>
            <person name="Hur H.G."/>
        </authorList>
    </citation>
    <scope>NUCLEOTIDE SEQUENCE [LARGE SCALE GENOMIC DNA]</scope>
    <source>
        <strain evidence="1 2">DSM 6575</strain>
    </source>
</reference>
<evidence type="ECO:0008006" key="3">
    <source>
        <dbReference type="Google" id="ProtNLM"/>
    </source>
</evidence>
<proteinExistence type="predicted"/>
<dbReference type="AlphaFoldDB" id="A0A059KPR1"/>
<comment type="caution">
    <text evidence="1">The sequence shown here is derived from an EMBL/GenBank/DDBJ whole genome shotgun (WGS) entry which is preliminary data.</text>
</comment>
<evidence type="ECO:0000313" key="2">
    <source>
        <dbReference type="Proteomes" id="UP000026714"/>
    </source>
</evidence>
<dbReference type="STRING" id="34103.SAMN05421778_102224"/>